<comment type="subcellular location">
    <subcellularLocation>
        <location evidence="5">Cytoplasm</location>
    </subcellularLocation>
    <text evidence="5">Localizes to the division site, in a FtsZ-dependent manner.</text>
</comment>
<comment type="similarity">
    <text evidence="5">Belongs to the SepF family.</text>
</comment>
<dbReference type="Gene3D" id="3.30.110.150">
    <property type="entry name" value="SepF-like protein"/>
    <property type="match status" value="1"/>
</dbReference>
<dbReference type="InterPro" id="IPR038594">
    <property type="entry name" value="SepF-like_sf"/>
</dbReference>
<reference evidence="7 8" key="1">
    <citation type="submission" date="2024-06" db="EMBL/GenBank/DDBJ databases">
        <title>The Natural Products Discovery Center: Release of the First 8490 Sequenced Strains for Exploring Actinobacteria Biosynthetic Diversity.</title>
        <authorList>
            <person name="Kalkreuter E."/>
            <person name="Kautsar S.A."/>
            <person name="Yang D."/>
            <person name="Bader C.D."/>
            <person name="Teijaro C.N."/>
            <person name="Fluegel L."/>
            <person name="Davis C.M."/>
            <person name="Simpson J.R."/>
            <person name="Lauterbach L."/>
            <person name="Steele A.D."/>
            <person name="Gui C."/>
            <person name="Meng S."/>
            <person name="Li G."/>
            <person name="Viehrig K."/>
            <person name="Ye F."/>
            <person name="Su P."/>
            <person name="Kiefer A.F."/>
            <person name="Nichols A."/>
            <person name="Cepeda A.J."/>
            <person name="Yan W."/>
            <person name="Fan B."/>
            <person name="Jiang Y."/>
            <person name="Adhikari A."/>
            <person name="Zheng C.-J."/>
            <person name="Schuster L."/>
            <person name="Cowan T.M."/>
            <person name="Smanski M.J."/>
            <person name="Chevrette M.G."/>
            <person name="De Carvalho L.P.S."/>
            <person name="Shen B."/>
        </authorList>
    </citation>
    <scope>NUCLEOTIDE SEQUENCE [LARGE SCALE GENOMIC DNA]</scope>
    <source>
        <strain evidence="7 8">NPDC048946</strain>
    </source>
</reference>
<dbReference type="InterPro" id="IPR023052">
    <property type="entry name" value="Cell_div_SepF"/>
</dbReference>
<evidence type="ECO:0000313" key="7">
    <source>
        <dbReference type="EMBL" id="MEU8134446.1"/>
    </source>
</evidence>
<dbReference type="PANTHER" id="PTHR35798">
    <property type="entry name" value="CELL DIVISION PROTEIN SEPF"/>
    <property type="match status" value="1"/>
</dbReference>
<evidence type="ECO:0000256" key="5">
    <source>
        <dbReference type="HAMAP-Rule" id="MF_01197"/>
    </source>
</evidence>
<keyword evidence="2 5" id="KW-0717">Septation</keyword>
<keyword evidence="5" id="KW-0963">Cytoplasm</keyword>
<evidence type="ECO:0000256" key="3">
    <source>
        <dbReference type="ARBA" id="ARBA00023306"/>
    </source>
</evidence>
<evidence type="ECO:0000256" key="2">
    <source>
        <dbReference type="ARBA" id="ARBA00023210"/>
    </source>
</evidence>
<keyword evidence="1 5" id="KW-0132">Cell division</keyword>
<comment type="subunit">
    <text evidence="5">Homodimer. Interacts with FtsZ.</text>
</comment>
<dbReference type="Proteomes" id="UP001551482">
    <property type="component" value="Unassembled WGS sequence"/>
</dbReference>
<evidence type="ECO:0000256" key="1">
    <source>
        <dbReference type="ARBA" id="ARBA00022618"/>
    </source>
</evidence>
<comment type="function">
    <text evidence="4 5">Cell division protein that is part of the divisome complex and is recruited early to the Z-ring. Probably stimulates Z-ring formation, perhaps through the cross-linking of FtsZ protofilaments. Its function overlaps with FtsA.</text>
</comment>
<feature type="region of interest" description="Disordered" evidence="6">
    <location>
        <begin position="23"/>
        <end position="77"/>
    </location>
</feature>
<accession>A0ABV3DFB4</accession>
<organism evidence="7 8">
    <name type="scientific">Streptodolium elevatio</name>
    <dbReference type="NCBI Taxonomy" id="3157996"/>
    <lineage>
        <taxon>Bacteria</taxon>
        <taxon>Bacillati</taxon>
        <taxon>Actinomycetota</taxon>
        <taxon>Actinomycetes</taxon>
        <taxon>Kitasatosporales</taxon>
        <taxon>Streptomycetaceae</taxon>
        <taxon>Streptodolium</taxon>
    </lineage>
</organism>
<name>A0ABV3DFB4_9ACTN</name>
<comment type="caution">
    <text evidence="7">The sequence shown here is derived from an EMBL/GenBank/DDBJ whole genome shotgun (WGS) entry which is preliminary data.</text>
</comment>
<evidence type="ECO:0000256" key="4">
    <source>
        <dbReference type="ARBA" id="ARBA00044936"/>
    </source>
</evidence>
<proteinExistence type="inferred from homology"/>
<evidence type="ECO:0000313" key="8">
    <source>
        <dbReference type="Proteomes" id="UP001551482"/>
    </source>
</evidence>
<dbReference type="InterPro" id="IPR007561">
    <property type="entry name" value="Cell_div_SepF/SepF-rel"/>
</dbReference>
<evidence type="ECO:0000256" key="6">
    <source>
        <dbReference type="SAM" id="MobiDB-lite"/>
    </source>
</evidence>
<feature type="compositionally biased region" description="Basic and acidic residues" evidence="6">
    <location>
        <begin position="32"/>
        <end position="73"/>
    </location>
</feature>
<keyword evidence="8" id="KW-1185">Reference proteome</keyword>
<protein>
    <recommendedName>
        <fullName evidence="5">Cell division protein SepF</fullName>
    </recommendedName>
</protein>
<sequence>MAGAMRKMAVYLGLVEDDVYEYDDYDEDDIGPDGRAERGSEQPRPERREERREELREPPRETREPRERREELPRPVPALHVERGLDEHRATVSTIPDRRPESSAPVTVHKVVSEREPYRITTLHPRTYNEARTIGEHFREGTPVIMNLTEMEDTDAKRLVDFAAGLVFGLHGSIERVTQKVFLLSPANVDVTAEDKARIAEGGFFNQS</sequence>
<dbReference type="RefSeq" id="WP_358353108.1">
    <property type="nucleotide sequence ID" value="NZ_JBEZFP010000027.1"/>
</dbReference>
<dbReference type="Pfam" id="PF04472">
    <property type="entry name" value="SepF"/>
    <property type="match status" value="1"/>
</dbReference>
<dbReference type="GO" id="GO:0051301">
    <property type="term" value="P:cell division"/>
    <property type="evidence" value="ECO:0007669"/>
    <property type="project" value="UniProtKB-KW"/>
</dbReference>
<gene>
    <name evidence="5 7" type="primary">sepF</name>
    <name evidence="7" type="ORF">AB0C36_13140</name>
</gene>
<dbReference type="PANTHER" id="PTHR35798:SF1">
    <property type="entry name" value="CELL DIVISION PROTEIN SEPF"/>
    <property type="match status" value="1"/>
</dbReference>
<dbReference type="HAMAP" id="MF_01197">
    <property type="entry name" value="SepF"/>
    <property type="match status" value="1"/>
</dbReference>
<dbReference type="EMBL" id="JBEZFP010000027">
    <property type="protein sequence ID" value="MEU8134446.1"/>
    <property type="molecule type" value="Genomic_DNA"/>
</dbReference>
<keyword evidence="3 5" id="KW-0131">Cell cycle</keyword>